<dbReference type="InterPro" id="IPR046357">
    <property type="entry name" value="PPIase_dom_sf"/>
</dbReference>
<dbReference type="KEGG" id="svp:Pan189_42010"/>
<dbReference type="EMBL" id="CP036268">
    <property type="protein sequence ID" value="QDT39790.1"/>
    <property type="molecule type" value="Genomic_DNA"/>
</dbReference>
<dbReference type="EC" id="5.2.1.8" evidence="3"/>
<dbReference type="PANTHER" id="PTHR47245:SF2">
    <property type="entry name" value="PEPTIDYL-PROLYL CIS-TRANS ISOMERASE HP_0175-RELATED"/>
    <property type="match status" value="1"/>
</dbReference>
<dbReference type="Proteomes" id="UP000317318">
    <property type="component" value="Chromosome"/>
</dbReference>
<dbReference type="RefSeq" id="WP_145365903.1">
    <property type="nucleotide sequence ID" value="NZ_CP036268.1"/>
</dbReference>
<dbReference type="PROSITE" id="PS50198">
    <property type="entry name" value="PPIC_PPIASE_2"/>
    <property type="match status" value="1"/>
</dbReference>
<dbReference type="PROSITE" id="PS51257">
    <property type="entry name" value="PROKAR_LIPOPROTEIN"/>
    <property type="match status" value="1"/>
</dbReference>
<organism evidence="3 4">
    <name type="scientific">Stratiformator vulcanicus</name>
    <dbReference type="NCBI Taxonomy" id="2527980"/>
    <lineage>
        <taxon>Bacteria</taxon>
        <taxon>Pseudomonadati</taxon>
        <taxon>Planctomycetota</taxon>
        <taxon>Planctomycetia</taxon>
        <taxon>Planctomycetales</taxon>
        <taxon>Planctomycetaceae</taxon>
        <taxon>Stratiformator</taxon>
    </lineage>
</organism>
<gene>
    <name evidence="3" type="primary">ppiD</name>
    <name evidence="3" type="ORF">Pan189_42010</name>
</gene>
<dbReference type="SUPFAM" id="SSF54534">
    <property type="entry name" value="FKBP-like"/>
    <property type="match status" value="1"/>
</dbReference>
<dbReference type="SUPFAM" id="SSF109998">
    <property type="entry name" value="Triger factor/SurA peptide-binding domain-like"/>
    <property type="match status" value="1"/>
</dbReference>
<dbReference type="InterPro" id="IPR027304">
    <property type="entry name" value="Trigger_fact/SurA_dom_sf"/>
</dbReference>
<keyword evidence="4" id="KW-1185">Reference proteome</keyword>
<name>A0A517R7C5_9PLAN</name>
<protein>
    <submittedName>
        <fullName evidence="3">Peptidyl-prolyl cis-trans isomerase D</fullName>
        <ecNumber evidence="3">5.2.1.8</ecNumber>
    </submittedName>
</protein>
<feature type="domain" description="PpiC" evidence="2">
    <location>
        <begin position="254"/>
        <end position="353"/>
    </location>
</feature>
<reference evidence="3 4" key="1">
    <citation type="submission" date="2019-02" db="EMBL/GenBank/DDBJ databases">
        <title>Deep-cultivation of Planctomycetes and their phenomic and genomic characterization uncovers novel biology.</title>
        <authorList>
            <person name="Wiegand S."/>
            <person name="Jogler M."/>
            <person name="Boedeker C."/>
            <person name="Pinto D."/>
            <person name="Vollmers J."/>
            <person name="Rivas-Marin E."/>
            <person name="Kohn T."/>
            <person name="Peeters S.H."/>
            <person name="Heuer A."/>
            <person name="Rast P."/>
            <person name="Oberbeckmann S."/>
            <person name="Bunk B."/>
            <person name="Jeske O."/>
            <person name="Meyerdierks A."/>
            <person name="Storesund J.E."/>
            <person name="Kallscheuer N."/>
            <person name="Luecker S."/>
            <person name="Lage O.M."/>
            <person name="Pohl T."/>
            <person name="Merkel B.J."/>
            <person name="Hornburger P."/>
            <person name="Mueller R.-W."/>
            <person name="Bruemmer F."/>
            <person name="Labrenz M."/>
            <person name="Spormann A.M."/>
            <person name="Op den Camp H."/>
            <person name="Overmann J."/>
            <person name="Amann R."/>
            <person name="Jetten M.S.M."/>
            <person name="Mascher T."/>
            <person name="Medema M.H."/>
            <person name="Devos D.P."/>
            <person name="Kaster A.-K."/>
            <person name="Ovreas L."/>
            <person name="Rohde M."/>
            <person name="Galperin M.Y."/>
            <person name="Jogler C."/>
        </authorList>
    </citation>
    <scope>NUCLEOTIDE SEQUENCE [LARGE SCALE GENOMIC DNA]</scope>
    <source>
        <strain evidence="3 4">Pan189</strain>
    </source>
</reference>
<accession>A0A517R7C5</accession>
<evidence type="ECO:0000256" key="1">
    <source>
        <dbReference type="PROSITE-ProRule" id="PRU00278"/>
    </source>
</evidence>
<dbReference type="Pfam" id="PF00639">
    <property type="entry name" value="Rotamase"/>
    <property type="match status" value="1"/>
</dbReference>
<evidence type="ECO:0000313" key="4">
    <source>
        <dbReference type="Proteomes" id="UP000317318"/>
    </source>
</evidence>
<dbReference type="OrthoDB" id="270355at2"/>
<keyword evidence="1" id="KW-0697">Rotamase</keyword>
<dbReference type="Gene3D" id="1.10.4030.10">
    <property type="entry name" value="Porin chaperone SurA, peptide-binding domain"/>
    <property type="match status" value="1"/>
</dbReference>
<dbReference type="AlphaFoldDB" id="A0A517R7C5"/>
<dbReference type="GO" id="GO:0003755">
    <property type="term" value="F:peptidyl-prolyl cis-trans isomerase activity"/>
    <property type="evidence" value="ECO:0007669"/>
    <property type="project" value="UniProtKB-KW"/>
</dbReference>
<evidence type="ECO:0000259" key="2">
    <source>
        <dbReference type="PROSITE" id="PS50198"/>
    </source>
</evidence>
<dbReference type="PANTHER" id="PTHR47245">
    <property type="entry name" value="PEPTIDYLPROLYL ISOMERASE"/>
    <property type="match status" value="1"/>
</dbReference>
<sequence>MTASRRFIVICLLPVFSLGCEALRKSPNVRNPVVGPPPIRQSYVEVDPVGKAQYADASADAGEILTVSAESTELTEDSIVATVNAEPIIASDILAPYAKGFREAEAEMRVKAAKADQFSEEEINEAIAAQLQKIKKDLIRKDLDKHIERKLLTQALKNSMKPERLEAMEGAIDQVWQGELEKIQAKAGVSSRYELEPKLKEEQGMSLNELKDMFRRQQMAMAYLHTGVETVEKSIGRAEIVRYYEDHLDDYTLTRRARWQQIVILFSKAGGRDAALDQLRVVVDQLQSGTPFAEVAQKHSHGPRAERGGQWNWTEPGALSNDTWEQAIFNLPVGGVSDVIEDKSSFRLIRVSERDEGGTRSLTEVQDEIRDILAEEARKATTDEVIADLMKSASIETRIH</sequence>
<dbReference type="InterPro" id="IPR000297">
    <property type="entry name" value="PPIase_PpiC"/>
</dbReference>
<dbReference type="Gene3D" id="3.10.50.40">
    <property type="match status" value="1"/>
</dbReference>
<keyword evidence="1 3" id="KW-0413">Isomerase</keyword>
<proteinExistence type="predicted"/>
<dbReference type="InterPro" id="IPR050245">
    <property type="entry name" value="PrsA_foldase"/>
</dbReference>
<evidence type="ECO:0000313" key="3">
    <source>
        <dbReference type="EMBL" id="QDT39790.1"/>
    </source>
</evidence>